<dbReference type="GO" id="GO:0005507">
    <property type="term" value="F:copper ion binding"/>
    <property type="evidence" value="ECO:0007669"/>
    <property type="project" value="TreeGrafter"/>
</dbReference>
<dbReference type="EMBL" id="DTLI01000225">
    <property type="protein sequence ID" value="HHS53066.1"/>
    <property type="molecule type" value="Genomic_DNA"/>
</dbReference>
<accession>A0A7C6AAY8</accession>
<dbReference type="InterPro" id="IPR001943">
    <property type="entry name" value="UVR_dom"/>
</dbReference>
<dbReference type="GO" id="GO:0008270">
    <property type="term" value="F:zinc ion binding"/>
    <property type="evidence" value="ECO:0007669"/>
    <property type="project" value="TreeGrafter"/>
</dbReference>
<gene>
    <name evidence="2" type="ORF">ENW73_09500</name>
</gene>
<dbReference type="PROSITE" id="PS50151">
    <property type="entry name" value="UVR"/>
    <property type="match status" value="1"/>
</dbReference>
<sequence>MEDYKKPKMKVCDICHKNEASITVTRVDKDGKTTEMHLCHQCATQKGIGEAVKPHISVIEILAELKEKIKDEDRKLFCPNCKISYADFKRFGRLGCAVCYEAFAERLLPLIKKMHGSTKHIGRKPSMGRKDAKIKFEVKQLRDELKKAIAAEDYERAAQIRDQIRQAETEGD</sequence>
<evidence type="ECO:0000313" key="2">
    <source>
        <dbReference type="EMBL" id="HHS53066.1"/>
    </source>
</evidence>
<dbReference type="InterPro" id="IPR036876">
    <property type="entry name" value="UVR_dom_sf"/>
</dbReference>
<dbReference type="InterPro" id="IPR025542">
    <property type="entry name" value="YacH"/>
</dbReference>
<dbReference type="PIRSF" id="PIRSF015034">
    <property type="entry name" value="YacH"/>
    <property type="match status" value="1"/>
</dbReference>
<dbReference type="GO" id="GO:1990170">
    <property type="term" value="P:stress response to cadmium ion"/>
    <property type="evidence" value="ECO:0007669"/>
    <property type="project" value="TreeGrafter"/>
</dbReference>
<organism evidence="2">
    <name type="scientific">candidate division WOR-3 bacterium</name>
    <dbReference type="NCBI Taxonomy" id="2052148"/>
    <lineage>
        <taxon>Bacteria</taxon>
        <taxon>Bacteria division WOR-3</taxon>
    </lineage>
</organism>
<dbReference type="Gene3D" id="4.10.860.10">
    <property type="entry name" value="UVR domain"/>
    <property type="match status" value="1"/>
</dbReference>
<name>A0A7C6AAY8_UNCW3</name>
<dbReference type="AlphaFoldDB" id="A0A7C6AAY8"/>
<dbReference type="GO" id="GO:0050897">
    <property type="term" value="F:cobalt ion binding"/>
    <property type="evidence" value="ECO:0007669"/>
    <property type="project" value="TreeGrafter"/>
</dbReference>
<dbReference type="SUPFAM" id="SSF46600">
    <property type="entry name" value="C-terminal UvrC-binding domain of UvrB"/>
    <property type="match status" value="1"/>
</dbReference>
<evidence type="ECO:0000259" key="1">
    <source>
        <dbReference type="PROSITE" id="PS50151"/>
    </source>
</evidence>
<protein>
    <recommendedName>
        <fullName evidence="1">UVR domain-containing protein</fullName>
    </recommendedName>
</protein>
<dbReference type="Pfam" id="PF02151">
    <property type="entry name" value="UVR"/>
    <property type="match status" value="1"/>
</dbReference>
<proteinExistence type="predicted"/>
<feature type="domain" description="UVR" evidence="1">
    <location>
        <begin position="135"/>
        <end position="170"/>
    </location>
</feature>
<dbReference type="GO" id="GO:0046870">
    <property type="term" value="F:cadmium ion binding"/>
    <property type="evidence" value="ECO:0007669"/>
    <property type="project" value="TreeGrafter"/>
</dbReference>
<dbReference type="PANTHER" id="PTHR38430:SF1">
    <property type="entry name" value="PROTEIN-ARGININE KINASE ACTIVATOR PROTEIN"/>
    <property type="match status" value="1"/>
</dbReference>
<reference evidence="2" key="1">
    <citation type="journal article" date="2020" name="mSystems">
        <title>Genome- and Community-Level Interaction Insights into Carbon Utilization and Element Cycling Functions of Hydrothermarchaeota in Hydrothermal Sediment.</title>
        <authorList>
            <person name="Zhou Z."/>
            <person name="Liu Y."/>
            <person name="Xu W."/>
            <person name="Pan J."/>
            <person name="Luo Z.H."/>
            <person name="Li M."/>
        </authorList>
    </citation>
    <scope>NUCLEOTIDE SEQUENCE [LARGE SCALE GENOMIC DNA]</scope>
    <source>
        <strain evidence="2">SpSt-876</strain>
    </source>
</reference>
<dbReference type="GO" id="GO:1990169">
    <property type="term" value="P:stress response to copper ion"/>
    <property type="evidence" value="ECO:0007669"/>
    <property type="project" value="TreeGrafter"/>
</dbReference>
<comment type="caution">
    <text evidence="2">The sequence shown here is derived from an EMBL/GenBank/DDBJ whole genome shotgun (WGS) entry which is preliminary data.</text>
</comment>
<dbReference type="PANTHER" id="PTHR38430">
    <property type="entry name" value="PROTEIN-ARGININE KINASE ACTIVATOR PROTEIN"/>
    <property type="match status" value="1"/>
</dbReference>